<keyword evidence="6 9" id="KW-1133">Transmembrane helix</keyword>
<evidence type="ECO:0000256" key="4">
    <source>
        <dbReference type="ARBA" id="ARBA00022475"/>
    </source>
</evidence>
<protein>
    <recommendedName>
        <fullName evidence="8">Biotin transporter</fullName>
    </recommendedName>
</protein>
<sequence length="186" mass="20169">MNTKFLVYTALMTAIIAVMGFIPAIPLPFIPVPIVLQNVGIFLAGILLGRRYGTLSVIVFLLLVFMGAPLLSGGRGGYGVFVGPSVGFLIMYPIVAFLIGWMRDKYFETLDFKRTFAIIVIFGVVLLDLVGAIVMGFVIHMPLSKAIYLSLTFLPGDLVKAAIASLIAIALFNNPVVSRIMQQLAK</sequence>
<feature type="transmembrane region" description="Helical" evidence="9">
    <location>
        <begin position="30"/>
        <end position="48"/>
    </location>
</feature>
<accession>A0A2A4EIR5</accession>
<dbReference type="GeneID" id="93823614"/>
<reference evidence="11 13" key="1">
    <citation type="journal article" date="2018" name="Vet. Microbiol.">
        <title>Clonal diversity and geographic distribution of methicillin-resistant Staphylococcus pseudintermedius from Australian animals: Discovery of novel sequence types.</title>
        <authorList>
            <person name="Worthing K.A."/>
            <person name="Abraham S."/>
            <person name="Coombs G.W."/>
            <person name="Pang S."/>
            <person name="Saputra S."/>
            <person name="Jordan D."/>
            <person name="Trott D.J."/>
            <person name="Norris J.M."/>
        </authorList>
    </citation>
    <scope>NUCLEOTIDE SEQUENCE [LARGE SCALE GENOMIC DNA]</scope>
    <source>
        <strain evidence="11 13">ST525 1</strain>
    </source>
</reference>
<dbReference type="AlphaFoldDB" id="A0A2A4EIR5"/>
<feature type="transmembrane region" description="Helical" evidence="9">
    <location>
        <begin position="78"/>
        <end position="102"/>
    </location>
</feature>
<evidence type="ECO:0000313" key="13">
    <source>
        <dbReference type="Proteomes" id="UP000246800"/>
    </source>
</evidence>
<comment type="similarity">
    <text evidence="2 8">Belongs to the BioY family.</text>
</comment>
<evidence type="ECO:0000313" key="10">
    <source>
        <dbReference type="EMBL" id="EGQ4384108.1"/>
    </source>
</evidence>
<dbReference type="EMBL" id="AAXKXX010000002">
    <property type="protein sequence ID" value="EGQ4384108.1"/>
    <property type="molecule type" value="Genomic_DNA"/>
</dbReference>
<dbReference type="PANTHER" id="PTHR34295">
    <property type="entry name" value="BIOTIN TRANSPORTER BIOY"/>
    <property type="match status" value="1"/>
</dbReference>
<evidence type="ECO:0000256" key="5">
    <source>
        <dbReference type="ARBA" id="ARBA00022692"/>
    </source>
</evidence>
<evidence type="ECO:0000256" key="8">
    <source>
        <dbReference type="PIRNR" id="PIRNR016661"/>
    </source>
</evidence>
<feature type="transmembrane region" description="Helical" evidence="9">
    <location>
        <begin position="55"/>
        <end position="72"/>
    </location>
</feature>
<feature type="transmembrane region" description="Helical" evidence="9">
    <location>
        <begin position="158"/>
        <end position="177"/>
    </location>
</feature>
<dbReference type="Proteomes" id="UP000256409">
    <property type="component" value="Unassembled WGS sequence"/>
</dbReference>
<evidence type="ECO:0000256" key="2">
    <source>
        <dbReference type="ARBA" id="ARBA00010692"/>
    </source>
</evidence>
<keyword evidence="3 8" id="KW-0813">Transport</keyword>
<comment type="caution">
    <text evidence="11">The sequence shown here is derived from an EMBL/GenBank/DDBJ whole genome shotgun (WGS) entry which is preliminary data.</text>
</comment>
<feature type="transmembrane region" description="Helical" evidence="9">
    <location>
        <begin position="5"/>
        <end position="24"/>
    </location>
</feature>
<evidence type="ECO:0000313" key="11">
    <source>
        <dbReference type="EMBL" id="PWZ76628.1"/>
    </source>
</evidence>
<dbReference type="OrthoDB" id="9803495at2"/>
<evidence type="ECO:0000256" key="3">
    <source>
        <dbReference type="ARBA" id="ARBA00022448"/>
    </source>
</evidence>
<keyword evidence="5 9" id="KW-0812">Transmembrane</keyword>
<evidence type="ECO:0000256" key="6">
    <source>
        <dbReference type="ARBA" id="ARBA00022989"/>
    </source>
</evidence>
<evidence type="ECO:0000313" key="14">
    <source>
        <dbReference type="Proteomes" id="UP000256409"/>
    </source>
</evidence>
<dbReference type="Gene3D" id="1.10.1760.20">
    <property type="match status" value="1"/>
</dbReference>
<reference evidence="14" key="3">
    <citation type="journal article" date="2018" name="Vet. Microbiol.">
        <title>Molecular epidemiology of methicillin-resistant staphylococci amongst veterinary personnel, personnel-owned pets, patients and the hospital environment of two companion animal veterinary hospitals.</title>
        <authorList>
            <person name="Worthing K.A."/>
            <person name="Brown J."/>
            <person name="Gerber L."/>
            <person name="Abraham S."/>
            <person name="Trott D."/>
            <person name="Norris J.M."/>
        </authorList>
    </citation>
    <scope>NUCLEOTIDE SEQUENCE [LARGE SCALE GENOMIC DNA]</scope>
    <source>
        <strain evidence="14">ST496-2</strain>
    </source>
</reference>
<proteinExistence type="inferred from homology"/>
<organism evidence="11 13">
    <name type="scientific">Staphylococcus pseudintermedius</name>
    <dbReference type="NCBI Taxonomy" id="283734"/>
    <lineage>
        <taxon>Bacteria</taxon>
        <taxon>Bacillati</taxon>
        <taxon>Bacillota</taxon>
        <taxon>Bacilli</taxon>
        <taxon>Bacillales</taxon>
        <taxon>Staphylococcaceae</taxon>
        <taxon>Staphylococcus</taxon>
        <taxon>Staphylococcus intermedius group</taxon>
    </lineage>
</organism>
<reference evidence="10 15" key="4">
    <citation type="submission" date="2018-11" db="EMBL/GenBank/DDBJ databases">
        <authorList>
            <consortium name="Veterinary Laboratory Investigation and Response Network"/>
        </authorList>
    </citation>
    <scope>NUCLEOTIDE SEQUENCE [LARGE SCALE GENOMIC DNA]</scope>
    <source>
        <strain evidence="10 15">SPSE-18-VL-LA-PA-Ryan-0021</strain>
    </source>
</reference>
<evidence type="ECO:0000256" key="1">
    <source>
        <dbReference type="ARBA" id="ARBA00004651"/>
    </source>
</evidence>
<keyword evidence="15" id="KW-1185">Reference proteome</keyword>
<dbReference type="EMBL" id="QQPC01000075">
    <property type="protein sequence ID" value="REA80551.1"/>
    <property type="molecule type" value="Genomic_DNA"/>
</dbReference>
<dbReference type="Proteomes" id="UP000246800">
    <property type="component" value="Unassembled WGS sequence"/>
</dbReference>
<dbReference type="PIRSF" id="PIRSF016661">
    <property type="entry name" value="BioY"/>
    <property type="match status" value="1"/>
</dbReference>
<dbReference type="RefSeq" id="WP_037542405.1">
    <property type="nucleotide sequence ID" value="NZ_BAAFHR010000006.1"/>
</dbReference>
<dbReference type="EMBL" id="QEIT01000011">
    <property type="protein sequence ID" value="PWZ76628.1"/>
    <property type="molecule type" value="Genomic_DNA"/>
</dbReference>
<dbReference type="GO" id="GO:0005886">
    <property type="term" value="C:plasma membrane"/>
    <property type="evidence" value="ECO:0007669"/>
    <property type="project" value="UniProtKB-SubCell"/>
</dbReference>
<name>A0A2A4EIR5_STAPS</name>
<keyword evidence="7 8" id="KW-0472">Membrane</keyword>
<dbReference type="GO" id="GO:0015225">
    <property type="term" value="F:biotin transmembrane transporter activity"/>
    <property type="evidence" value="ECO:0007669"/>
    <property type="project" value="UniProtKB-UniRule"/>
</dbReference>
<feature type="transmembrane region" description="Helical" evidence="9">
    <location>
        <begin position="114"/>
        <end position="138"/>
    </location>
</feature>
<dbReference type="PANTHER" id="PTHR34295:SF4">
    <property type="entry name" value="BIOTIN TRANSPORTER BIOY-RELATED"/>
    <property type="match status" value="1"/>
</dbReference>
<reference evidence="12" key="2">
    <citation type="journal article" date="2018" name="Vet. Microbiol.">
        <title>Methicillin-resistant staphylococci amongst veterinary personnel, personnel-owned pets, patients and the hospital environment of two small animal veterinary hospitals.</title>
        <authorList>
            <person name="Worthing K.A."/>
            <person name="Brown J."/>
            <person name="Gerber L."/>
            <person name="Abraham S."/>
            <person name="Trott D."/>
            <person name="Norris J.M."/>
        </authorList>
    </citation>
    <scope>NUCLEOTIDE SEQUENCE</scope>
    <source>
        <strain evidence="12">ST496-2</strain>
    </source>
</reference>
<evidence type="ECO:0000256" key="9">
    <source>
        <dbReference type="SAM" id="Phobius"/>
    </source>
</evidence>
<comment type="subcellular location">
    <subcellularLocation>
        <location evidence="1 8">Cell membrane</location>
        <topology evidence="1 8">Multi-pass membrane protein</topology>
    </subcellularLocation>
</comment>
<evidence type="ECO:0000313" key="15">
    <source>
        <dbReference type="Proteomes" id="UP000600220"/>
    </source>
</evidence>
<evidence type="ECO:0000313" key="12">
    <source>
        <dbReference type="EMBL" id="REA80551.1"/>
    </source>
</evidence>
<dbReference type="Proteomes" id="UP000600220">
    <property type="component" value="Unassembled WGS sequence"/>
</dbReference>
<dbReference type="Pfam" id="PF02632">
    <property type="entry name" value="BioY"/>
    <property type="match status" value="1"/>
</dbReference>
<keyword evidence="4 8" id="KW-1003">Cell membrane</keyword>
<gene>
    <name evidence="11" type="ORF">DD902_02670</name>
    <name evidence="12" type="ORF">DV961_10905</name>
    <name evidence="10" type="ORF">EGV54_03215</name>
</gene>
<evidence type="ECO:0000256" key="7">
    <source>
        <dbReference type="ARBA" id="ARBA00023136"/>
    </source>
</evidence>
<dbReference type="InterPro" id="IPR003784">
    <property type="entry name" value="BioY"/>
</dbReference>